<dbReference type="STRING" id="391625.PPSIR1_23654"/>
<dbReference type="Gene3D" id="2.60.200.20">
    <property type="match status" value="1"/>
</dbReference>
<keyword evidence="5" id="KW-0378">Hydrolase</keyword>
<evidence type="ECO:0000256" key="2">
    <source>
        <dbReference type="ARBA" id="ARBA00022723"/>
    </source>
</evidence>
<dbReference type="eggNOG" id="COG3770">
    <property type="taxonomic scope" value="Bacteria"/>
</dbReference>
<dbReference type="InterPro" id="IPR000253">
    <property type="entry name" value="FHA_dom"/>
</dbReference>
<feature type="region of interest" description="Disordered" evidence="8">
    <location>
        <begin position="234"/>
        <end position="267"/>
    </location>
</feature>
<feature type="domain" description="FHA" evidence="10">
    <location>
        <begin position="25"/>
        <end position="75"/>
    </location>
</feature>
<keyword evidence="7" id="KW-0482">Metalloprotease</keyword>
<keyword evidence="9" id="KW-0812">Transmembrane</keyword>
<keyword evidence="1" id="KW-0645">Protease</keyword>
<sequence>MQGARIKITDPEGQTRSFPFTKAQLSLGRAATNDVVLEQGGVSSDHCVIVRDPMGTFSIADRNSTNGTWIGEQRIHGPTPLEPGVSVTVGSYLVSVEIGGTGALVGRPIRSRGAGAMGMGVRGPLLRKSESERAARRLNDRISRYAKEWDEQDRPGRLLLRRRNLRQAQDFLEASLGTDDPELQLGELEESFVRASIEARERGKILRYAGIGGGALAVIGLLAFGVSRIGGEEDELAEAESGGDTSTDGGDDDSVVELVAGGDEGGQDDTTKKVWIEHVVIPAQSLEEIALRYDIPLPTLARWNGVGETEALEVGRKLRVEVDPLTRPLPSQNFAYRTEKKESWSSLSKRFDVPVAKLRAYNPEVGDELPRKAELSIWIDPKPLQRKANAQIPTFEVREDAVSVGSPNNGSIENAIQFPRNDDLYKRRYPNIMWCGGHMAKHLQWAIASFRYNYEFEGEIVVADMSKKKGGHFPPHKSHQSGRDVDIWLPTLKGVYKKNQLNDRDYRPQSEEADWFALYGFLQALHETGEVHAVFLAYELHDRVYQAAKIMGATDEELDAMIAYPRGEHHRKSLLQHSPGHTHHVHVRFKCSRADKEAGCSNRLAHGPGD</sequence>
<dbReference type="Pfam" id="PF00498">
    <property type="entry name" value="FHA"/>
    <property type="match status" value="1"/>
</dbReference>
<dbReference type="InterPro" id="IPR018392">
    <property type="entry name" value="LysM"/>
</dbReference>
<protein>
    <submittedName>
        <fullName evidence="12">LysM domain protein</fullName>
    </submittedName>
</protein>
<keyword evidence="2" id="KW-0479">Metal-binding</keyword>
<dbReference type="Pfam" id="PF03411">
    <property type="entry name" value="Peptidase_M74"/>
    <property type="match status" value="1"/>
</dbReference>
<dbReference type="PROSITE" id="PS51782">
    <property type="entry name" value="LYSM"/>
    <property type="match status" value="1"/>
</dbReference>
<evidence type="ECO:0000256" key="5">
    <source>
        <dbReference type="ARBA" id="ARBA00022801"/>
    </source>
</evidence>
<evidence type="ECO:0000256" key="7">
    <source>
        <dbReference type="ARBA" id="ARBA00023049"/>
    </source>
</evidence>
<keyword evidence="4" id="KW-0574">Periplasm</keyword>
<accession>A6G7X3</accession>
<dbReference type="Pfam" id="PF01476">
    <property type="entry name" value="LysM"/>
    <property type="match status" value="2"/>
</dbReference>
<keyword evidence="9" id="KW-1133">Transmembrane helix</keyword>
<dbReference type="GO" id="GO:0006508">
    <property type="term" value="P:proteolysis"/>
    <property type="evidence" value="ECO:0007669"/>
    <property type="project" value="UniProtKB-KW"/>
</dbReference>
<dbReference type="InterPro" id="IPR036779">
    <property type="entry name" value="LysM_dom_sf"/>
</dbReference>
<keyword evidence="13" id="KW-1185">Reference proteome</keyword>
<dbReference type="SUPFAM" id="SSF54106">
    <property type="entry name" value="LysM domain"/>
    <property type="match status" value="1"/>
</dbReference>
<evidence type="ECO:0000256" key="1">
    <source>
        <dbReference type="ARBA" id="ARBA00022670"/>
    </source>
</evidence>
<dbReference type="InterPro" id="IPR005073">
    <property type="entry name" value="Peptidase_M74"/>
</dbReference>
<dbReference type="SMART" id="SM00257">
    <property type="entry name" value="LysM"/>
    <property type="match status" value="2"/>
</dbReference>
<evidence type="ECO:0000256" key="6">
    <source>
        <dbReference type="ARBA" id="ARBA00022833"/>
    </source>
</evidence>
<evidence type="ECO:0000313" key="13">
    <source>
        <dbReference type="Proteomes" id="UP000005801"/>
    </source>
</evidence>
<dbReference type="EMBL" id="ABCS01000036">
    <property type="protein sequence ID" value="EDM78066.1"/>
    <property type="molecule type" value="Genomic_DNA"/>
</dbReference>
<dbReference type="CDD" id="cd00060">
    <property type="entry name" value="FHA"/>
    <property type="match status" value="1"/>
</dbReference>
<dbReference type="SUPFAM" id="SSF55166">
    <property type="entry name" value="Hedgehog/DD-peptidase"/>
    <property type="match status" value="1"/>
</dbReference>
<dbReference type="GO" id="GO:0046872">
    <property type="term" value="F:metal ion binding"/>
    <property type="evidence" value="ECO:0007669"/>
    <property type="project" value="UniProtKB-KW"/>
</dbReference>
<dbReference type="PROSITE" id="PS50006">
    <property type="entry name" value="FHA_DOMAIN"/>
    <property type="match status" value="1"/>
</dbReference>
<dbReference type="SUPFAM" id="SSF49879">
    <property type="entry name" value="SMAD/FHA domain"/>
    <property type="match status" value="1"/>
</dbReference>
<reference evidence="12 13" key="1">
    <citation type="submission" date="2007-06" db="EMBL/GenBank/DDBJ databases">
        <authorList>
            <person name="Shimkets L."/>
            <person name="Ferriera S."/>
            <person name="Johnson J."/>
            <person name="Kravitz S."/>
            <person name="Beeson K."/>
            <person name="Sutton G."/>
            <person name="Rogers Y.-H."/>
            <person name="Friedman R."/>
            <person name="Frazier M."/>
            <person name="Venter J.C."/>
        </authorList>
    </citation>
    <scope>NUCLEOTIDE SEQUENCE [LARGE SCALE GENOMIC DNA]</scope>
    <source>
        <strain evidence="12 13">SIR-1</strain>
    </source>
</reference>
<dbReference type="CDD" id="cd00118">
    <property type="entry name" value="LysM"/>
    <property type="match status" value="1"/>
</dbReference>
<dbReference type="InterPro" id="IPR009045">
    <property type="entry name" value="Zn_M74/Hedgehog-like"/>
</dbReference>
<dbReference type="InterPro" id="IPR008984">
    <property type="entry name" value="SMAD_FHA_dom_sf"/>
</dbReference>
<dbReference type="OrthoDB" id="5502985at2"/>
<dbReference type="SMART" id="SM00240">
    <property type="entry name" value="FHA"/>
    <property type="match status" value="1"/>
</dbReference>
<keyword evidence="6" id="KW-0862">Zinc</keyword>
<evidence type="ECO:0000256" key="3">
    <source>
        <dbReference type="ARBA" id="ARBA00022729"/>
    </source>
</evidence>
<dbReference type="GO" id="GO:0004252">
    <property type="term" value="F:serine-type endopeptidase activity"/>
    <property type="evidence" value="ECO:0007669"/>
    <property type="project" value="InterPro"/>
</dbReference>
<dbReference type="GO" id="GO:0030288">
    <property type="term" value="C:outer membrane-bounded periplasmic space"/>
    <property type="evidence" value="ECO:0007669"/>
    <property type="project" value="InterPro"/>
</dbReference>
<dbReference type="PANTHER" id="PTHR23308">
    <property type="entry name" value="NUCLEAR INHIBITOR OF PROTEIN PHOSPHATASE-1"/>
    <property type="match status" value="1"/>
</dbReference>
<dbReference type="GO" id="GO:0008237">
    <property type="term" value="F:metallopeptidase activity"/>
    <property type="evidence" value="ECO:0007669"/>
    <property type="project" value="UniProtKB-KW"/>
</dbReference>
<dbReference type="InterPro" id="IPR050923">
    <property type="entry name" value="Cell_Proc_Reg/RNA_Proc"/>
</dbReference>
<evidence type="ECO:0000259" key="11">
    <source>
        <dbReference type="PROSITE" id="PS51782"/>
    </source>
</evidence>
<evidence type="ECO:0000256" key="4">
    <source>
        <dbReference type="ARBA" id="ARBA00022764"/>
    </source>
</evidence>
<keyword evidence="9" id="KW-0472">Membrane</keyword>
<gene>
    <name evidence="12" type="ORF">PPSIR1_23654</name>
</gene>
<dbReference type="eggNOG" id="COG1716">
    <property type="taxonomic scope" value="Bacteria"/>
</dbReference>
<keyword evidence="3" id="KW-0732">Signal</keyword>
<dbReference type="RefSeq" id="WP_006972818.1">
    <property type="nucleotide sequence ID" value="NZ_ABCS01000036.1"/>
</dbReference>
<evidence type="ECO:0000313" key="12">
    <source>
        <dbReference type="EMBL" id="EDM78066.1"/>
    </source>
</evidence>
<proteinExistence type="predicted"/>
<evidence type="ECO:0000259" key="10">
    <source>
        <dbReference type="PROSITE" id="PS50006"/>
    </source>
</evidence>
<evidence type="ECO:0000256" key="8">
    <source>
        <dbReference type="SAM" id="MobiDB-lite"/>
    </source>
</evidence>
<dbReference type="Gene3D" id="3.10.350.10">
    <property type="entry name" value="LysM domain"/>
    <property type="match status" value="1"/>
</dbReference>
<dbReference type="Proteomes" id="UP000005801">
    <property type="component" value="Unassembled WGS sequence"/>
</dbReference>
<name>A6G7X3_9BACT</name>
<dbReference type="Gene3D" id="3.30.1380.10">
    <property type="match status" value="1"/>
</dbReference>
<dbReference type="AlphaFoldDB" id="A6G7X3"/>
<evidence type="ECO:0000256" key="9">
    <source>
        <dbReference type="SAM" id="Phobius"/>
    </source>
</evidence>
<feature type="domain" description="LysM" evidence="11">
    <location>
        <begin position="276"/>
        <end position="320"/>
    </location>
</feature>
<organism evidence="12 13">
    <name type="scientific">Plesiocystis pacifica SIR-1</name>
    <dbReference type="NCBI Taxonomy" id="391625"/>
    <lineage>
        <taxon>Bacteria</taxon>
        <taxon>Pseudomonadati</taxon>
        <taxon>Myxococcota</taxon>
        <taxon>Polyangia</taxon>
        <taxon>Nannocystales</taxon>
        <taxon>Nannocystaceae</taxon>
        <taxon>Plesiocystis</taxon>
    </lineage>
</organism>
<comment type="caution">
    <text evidence="12">The sequence shown here is derived from an EMBL/GenBank/DDBJ whole genome shotgun (WGS) entry which is preliminary data.</text>
</comment>
<feature type="transmembrane region" description="Helical" evidence="9">
    <location>
        <begin position="205"/>
        <end position="226"/>
    </location>
</feature>